<organism evidence="3 4">
    <name type="scientific">Bacteroides ovatus</name>
    <dbReference type="NCBI Taxonomy" id="28116"/>
    <lineage>
        <taxon>Bacteria</taxon>
        <taxon>Pseudomonadati</taxon>
        <taxon>Bacteroidota</taxon>
        <taxon>Bacteroidia</taxon>
        <taxon>Bacteroidales</taxon>
        <taxon>Bacteroidaceae</taxon>
        <taxon>Bacteroides</taxon>
    </lineage>
</organism>
<evidence type="ECO:0000313" key="3">
    <source>
        <dbReference type="EMBL" id="RGS86577.1"/>
    </source>
</evidence>
<dbReference type="Proteomes" id="UP001214017">
    <property type="component" value="Unassembled WGS sequence"/>
</dbReference>
<protein>
    <recommendedName>
        <fullName evidence="5">DUF2271 domain-containing protein</fullName>
    </recommendedName>
</protein>
<dbReference type="RefSeq" id="WP_004296835.1">
    <property type="nucleotide sequence ID" value="NZ_BAABYJ010000001.1"/>
</dbReference>
<sequence>MNKMTIMGIWFLSLLINSGCNRDLVEYDSNDLKISIEKGEEWLHNFPLFLGINIKNPPQIAIWTEDMEGNYLSTVYVTHKIATQSWQASGGNRRKEALPHWCYQRGIQYEDGLYLPSKKEPLTDGISGATPKGSFNVKMSPTGKLKKFIVKIEINHSTDFNDAYPKSAKEGDANYSGGKEGSGQPALVYAAEVDLTSGKKEFTAKLIGHGSPDGSNGDLTKDTSSLTTALHIVKSITVYVQ</sequence>
<dbReference type="Proteomes" id="UP000266492">
    <property type="component" value="Unassembled WGS sequence"/>
</dbReference>
<dbReference type="EMBL" id="JAQNWR010000018">
    <property type="protein sequence ID" value="MDC2410354.1"/>
    <property type="molecule type" value="Genomic_DNA"/>
</dbReference>
<gene>
    <name evidence="3" type="ORF">DWX70_06120</name>
    <name evidence="2" type="ORF">PO240_20985</name>
</gene>
<dbReference type="EMBL" id="QRVZ01000003">
    <property type="protein sequence ID" value="RGS86577.1"/>
    <property type="molecule type" value="Genomic_DNA"/>
</dbReference>
<name>A0A1Y4PAR6_BACOV</name>
<comment type="caution">
    <text evidence="3">The sequence shown here is derived from an EMBL/GenBank/DDBJ whole genome shotgun (WGS) entry which is preliminary data.</text>
</comment>
<accession>A0A1Y4PAR6</accession>
<proteinExistence type="predicted"/>
<reference evidence="3 4" key="1">
    <citation type="submission" date="2018-08" db="EMBL/GenBank/DDBJ databases">
        <title>A genome reference for cultivated species of the human gut microbiota.</title>
        <authorList>
            <person name="Zou Y."/>
            <person name="Xue W."/>
            <person name="Luo G."/>
        </authorList>
    </citation>
    <scope>NUCLEOTIDE SEQUENCE [LARGE SCALE GENOMIC DNA]</scope>
    <source>
        <strain evidence="3 4">AF20-9LB</strain>
    </source>
</reference>
<dbReference type="GeneID" id="29456158"/>
<evidence type="ECO:0000313" key="2">
    <source>
        <dbReference type="EMBL" id="MDC2410354.1"/>
    </source>
</evidence>
<reference evidence="2" key="2">
    <citation type="submission" date="2022-10" db="EMBL/GenBank/DDBJ databases">
        <title>Human gut microbiome strain richness.</title>
        <authorList>
            <person name="Chen-Liaw A."/>
        </authorList>
    </citation>
    <scope>NUCLEOTIDE SEQUENCE</scope>
    <source>
        <strain evidence="2">F7_m1001271B151109d0_201107</strain>
    </source>
</reference>
<dbReference type="AlphaFoldDB" id="A0A1Y4PAR6"/>
<evidence type="ECO:0008006" key="5">
    <source>
        <dbReference type="Google" id="ProtNLM"/>
    </source>
</evidence>
<feature type="region of interest" description="Disordered" evidence="1">
    <location>
        <begin position="163"/>
        <end position="182"/>
    </location>
</feature>
<evidence type="ECO:0000313" key="4">
    <source>
        <dbReference type="Proteomes" id="UP000266492"/>
    </source>
</evidence>
<evidence type="ECO:0000256" key="1">
    <source>
        <dbReference type="SAM" id="MobiDB-lite"/>
    </source>
</evidence>